<evidence type="ECO:0000313" key="3">
    <source>
        <dbReference type="EMBL" id="MFC7381517.1"/>
    </source>
</evidence>
<dbReference type="EMBL" id="JBHTCG010000002">
    <property type="protein sequence ID" value="MFC7381517.1"/>
    <property type="molecule type" value="Genomic_DNA"/>
</dbReference>
<evidence type="ECO:0000313" key="4">
    <source>
        <dbReference type="Proteomes" id="UP001596496"/>
    </source>
</evidence>
<accession>A0ABW2NZ43</accession>
<feature type="region of interest" description="Disordered" evidence="1">
    <location>
        <begin position="397"/>
        <end position="417"/>
    </location>
</feature>
<keyword evidence="4" id="KW-1185">Reference proteome</keyword>
<feature type="transmembrane region" description="Helical" evidence="2">
    <location>
        <begin position="376"/>
        <end position="392"/>
    </location>
</feature>
<reference evidence="4" key="1">
    <citation type="journal article" date="2019" name="Int. J. Syst. Evol. Microbiol.">
        <title>The Global Catalogue of Microorganisms (GCM) 10K type strain sequencing project: providing services to taxonomists for standard genome sequencing and annotation.</title>
        <authorList>
            <consortium name="The Broad Institute Genomics Platform"/>
            <consortium name="The Broad Institute Genome Sequencing Center for Infectious Disease"/>
            <person name="Wu L."/>
            <person name="Ma J."/>
        </authorList>
    </citation>
    <scope>NUCLEOTIDE SEQUENCE [LARGE SCALE GENOMIC DNA]</scope>
    <source>
        <strain evidence="4">CECT 7649</strain>
    </source>
</reference>
<protein>
    <recommendedName>
        <fullName evidence="5">Glycosyltransferase RgtA/B/C/D-like domain-containing protein</fullName>
    </recommendedName>
</protein>
<dbReference type="RefSeq" id="WP_380824443.1">
    <property type="nucleotide sequence ID" value="NZ_JBHTCG010000002.1"/>
</dbReference>
<keyword evidence="2" id="KW-0812">Transmembrane</keyword>
<comment type="caution">
    <text evidence="3">The sequence shown here is derived from an EMBL/GenBank/DDBJ whole genome shotgun (WGS) entry which is preliminary data.</text>
</comment>
<name>A0ABW2NZ43_9ACTN</name>
<feature type="transmembrane region" description="Helical" evidence="2">
    <location>
        <begin position="167"/>
        <end position="185"/>
    </location>
</feature>
<feature type="transmembrane region" description="Helical" evidence="2">
    <location>
        <begin position="321"/>
        <end position="338"/>
    </location>
</feature>
<gene>
    <name evidence="3" type="ORF">ACFQSB_04805</name>
</gene>
<keyword evidence="2" id="KW-1133">Transmembrane helix</keyword>
<feature type="transmembrane region" description="Helical" evidence="2">
    <location>
        <begin position="228"/>
        <end position="248"/>
    </location>
</feature>
<feature type="transmembrane region" description="Helical" evidence="2">
    <location>
        <begin position="192"/>
        <end position="222"/>
    </location>
</feature>
<proteinExistence type="predicted"/>
<evidence type="ECO:0000256" key="2">
    <source>
        <dbReference type="SAM" id="Phobius"/>
    </source>
</evidence>
<sequence length="417" mass="45983">MEYLIVAAAALLLVGTIHTTVEPEAVRRVLPVLLAAFAVRLAVQILVMQNHVIPYGGDNITYESRALEVVAFWKREGFQFVTSEDIPSLYAAAIPCNAFALVLYVCGGPAPLACTALVAFLACALCLVMYRFALLVGADRRAAFQLMLLTAFMPAFVLHTSDMFKDGFNAFLVVACLGLGASNLRRFDMRKVALLAVALWALWYVRPYMVFMCAMPVALGFAGLRRVLSVRTLLILAALLMVLPFADLTESPPVEAMQSQLDYGQSELVRRGNAGGGSGVMFDDGGNPWNRLAPKLMYTLLSPFPWTEGSLTLQLGKIEVLVWYFLLFWAVRGAVWLWREDRATACFLLLFIVPGTIVYATTMANVGLIFRQRMPIVMVTSLLAAVAWSRHVRDARRAARTRPSPGARRPLPEGTPR</sequence>
<evidence type="ECO:0000256" key="1">
    <source>
        <dbReference type="SAM" id="MobiDB-lite"/>
    </source>
</evidence>
<dbReference type="Proteomes" id="UP001596496">
    <property type="component" value="Unassembled WGS sequence"/>
</dbReference>
<feature type="transmembrane region" description="Helical" evidence="2">
    <location>
        <begin position="29"/>
        <end position="47"/>
    </location>
</feature>
<feature type="transmembrane region" description="Helical" evidence="2">
    <location>
        <begin position="110"/>
        <end position="130"/>
    </location>
</feature>
<organism evidence="3 4">
    <name type="scientific">Sphaerisporangium rhizosphaerae</name>
    <dbReference type="NCBI Taxonomy" id="2269375"/>
    <lineage>
        <taxon>Bacteria</taxon>
        <taxon>Bacillati</taxon>
        <taxon>Actinomycetota</taxon>
        <taxon>Actinomycetes</taxon>
        <taxon>Streptosporangiales</taxon>
        <taxon>Streptosporangiaceae</taxon>
        <taxon>Sphaerisporangium</taxon>
    </lineage>
</organism>
<evidence type="ECO:0008006" key="5">
    <source>
        <dbReference type="Google" id="ProtNLM"/>
    </source>
</evidence>
<feature type="transmembrane region" description="Helical" evidence="2">
    <location>
        <begin position="86"/>
        <end position="104"/>
    </location>
</feature>
<keyword evidence="2" id="KW-0472">Membrane</keyword>
<feature type="transmembrane region" description="Helical" evidence="2">
    <location>
        <begin position="345"/>
        <end position="370"/>
    </location>
</feature>
<feature type="transmembrane region" description="Helical" evidence="2">
    <location>
        <begin position="142"/>
        <end position="161"/>
    </location>
</feature>